<proteinExistence type="predicted"/>
<sequence length="145" mass="16833">MNEKLLIIKLPDFNLNCSAQQILILKIQILQLYQKLLSLYFTWMPCTEFSKCQHFFQVPLACEKQINQKGPWNLIKLMKRCIKGNHHQAMPIQRINLPCKPKEITSKEKLGSENQFLNIKLANHVKLVRQRLSEGPIGSLLSGHK</sequence>
<comment type="caution">
    <text evidence="1">The sequence shown here is derived from an EMBL/GenBank/DDBJ whole genome shotgun (WGS) entry which is preliminary data.</text>
</comment>
<dbReference type="EMBL" id="CAXDID020000021">
    <property type="protein sequence ID" value="CAL5987794.1"/>
    <property type="molecule type" value="Genomic_DNA"/>
</dbReference>
<dbReference type="Proteomes" id="UP001642409">
    <property type="component" value="Unassembled WGS sequence"/>
</dbReference>
<reference evidence="1 2" key="1">
    <citation type="submission" date="2024-07" db="EMBL/GenBank/DDBJ databases">
        <authorList>
            <person name="Akdeniz Z."/>
        </authorList>
    </citation>
    <scope>NUCLEOTIDE SEQUENCE [LARGE SCALE GENOMIC DNA]</scope>
</reference>
<evidence type="ECO:0000313" key="2">
    <source>
        <dbReference type="Proteomes" id="UP001642409"/>
    </source>
</evidence>
<protein>
    <submittedName>
        <fullName evidence="1">Hypothetical_protein</fullName>
    </submittedName>
</protein>
<accession>A0ABP1H754</accession>
<evidence type="ECO:0000313" key="1">
    <source>
        <dbReference type="EMBL" id="CAL5987794.1"/>
    </source>
</evidence>
<name>A0ABP1H754_9EUKA</name>
<keyword evidence="2" id="KW-1185">Reference proteome</keyword>
<gene>
    <name evidence="1" type="ORF">HINF_LOCUS10070</name>
</gene>
<organism evidence="1 2">
    <name type="scientific">Hexamita inflata</name>
    <dbReference type="NCBI Taxonomy" id="28002"/>
    <lineage>
        <taxon>Eukaryota</taxon>
        <taxon>Metamonada</taxon>
        <taxon>Diplomonadida</taxon>
        <taxon>Hexamitidae</taxon>
        <taxon>Hexamitinae</taxon>
        <taxon>Hexamita</taxon>
    </lineage>
</organism>